<dbReference type="PANTHER" id="PTHR21299">
    <property type="entry name" value="CYTIDYLATE KINASE/PANTOATE-BETA-ALANINE LIGASE"/>
    <property type="match status" value="1"/>
</dbReference>
<evidence type="ECO:0000256" key="6">
    <source>
        <dbReference type="ARBA" id="ARBA00047615"/>
    </source>
</evidence>
<evidence type="ECO:0000256" key="5">
    <source>
        <dbReference type="ARBA" id="ARBA00022840"/>
    </source>
</evidence>
<dbReference type="HAMAP" id="MF_00238">
    <property type="entry name" value="Cytidyl_kinase_type1"/>
    <property type="match status" value="1"/>
</dbReference>
<dbReference type="SUPFAM" id="SSF52540">
    <property type="entry name" value="P-loop containing nucleoside triphosphate hydrolases"/>
    <property type="match status" value="1"/>
</dbReference>
<dbReference type="GO" id="GO:0006220">
    <property type="term" value="P:pyrimidine nucleotide metabolic process"/>
    <property type="evidence" value="ECO:0007669"/>
    <property type="project" value="UniProtKB-UniRule"/>
</dbReference>
<dbReference type="EC" id="2.7.4.25" evidence="8"/>
<dbReference type="InterPro" id="IPR003136">
    <property type="entry name" value="Cytidylate_kin"/>
</dbReference>
<dbReference type="GO" id="GO:0005524">
    <property type="term" value="F:ATP binding"/>
    <property type="evidence" value="ECO:0007669"/>
    <property type="project" value="UniProtKB-UniRule"/>
</dbReference>
<evidence type="ECO:0000256" key="3">
    <source>
        <dbReference type="ARBA" id="ARBA00022741"/>
    </source>
</evidence>
<keyword evidence="8" id="KW-0963">Cytoplasm</keyword>
<evidence type="ECO:0000256" key="8">
    <source>
        <dbReference type="HAMAP-Rule" id="MF_00238"/>
    </source>
</evidence>
<sequence length="222" mass="24720">MKQLQVAIDGPAGAGKSTVARRVAGRLGLSYVDTGAMYRAIAWKALQENLNVFDEEAVTQLAEQLHFSLHPQGVMVNGQLLKEEIRTQEISSLASAIAKMPGVRRILVNKQRDIAARQSVVMDGRDIGTHVLPEADVKVFLTATIEERALRRYKELKARGADVDLDGLREEIRRRDENDRTRKYAPLKQAKDAVLIDTTHLSIDEIVESIMQLCRHKLGGGE</sequence>
<keyword evidence="5 8" id="KW-0067">ATP-binding</keyword>
<comment type="caution">
    <text evidence="10">The sequence shown here is derived from an EMBL/GenBank/DDBJ whole genome shotgun (WGS) entry which is preliminary data.</text>
</comment>
<feature type="domain" description="Cytidylate kinase" evidence="9">
    <location>
        <begin position="6"/>
        <end position="215"/>
    </location>
</feature>
<dbReference type="Pfam" id="PF02224">
    <property type="entry name" value="Cytidylate_kin"/>
    <property type="match status" value="1"/>
</dbReference>
<comment type="similarity">
    <text evidence="1 8">Belongs to the cytidylate kinase family. Type 1 subfamily.</text>
</comment>
<dbReference type="EMBL" id="FXTU01000003">
    <property type="protein sequence ID" value="SMP20872.1"/>
    <property type="molecule type" value="Genomic_DNA"/>
</dbReference>
<evidence type="ECO:0000256" key="7">
    <source>
        <dbReference type="ARBA" id="ARBA00048478"/>
    </source>
</evidence>
<keyword evidence="4 8" id="KW-0418">Kinase</keyword>
<evidence type="ECO:0000313" key="10">
    <source>
        <dbReference type="EMBL" id="SMP20872.1"/>
    </source>
</evidence>
<reference evidence="10" key="1">
    <citation type="submission" date="2017-05" db="EMBL/GenBank/DDBJ databases">
        <authorList>
            <person name="Varghese N."/>
            <person name="Submissions S."/>
        </authorList>
    </citation>
    <scope>NUCLEOTIDE SEQUENCE</scope>
    <source>
        <strain evidence="10">DSM 45262</strain>
    </source>
</reference>
<dbReference type="InterPro" id="IPR011994">
    <property type="entry name" value="Cytidylate_kinase_dom"/>
</dbReference>
<organism evidence="10 11">
    <name type="scientific">Laceyella tengchongensis</name>
    <dbReference type="NCBI Taxonomy" id="574699"/>
    <lineage>
        <taxon>Bacteria</taxon>
        <taxon>Bacillati</taxon>
        <taxon>Bacillota</taxon>
        <taxon>Bacilli</taxon>
        <taxon>Bacillales</taxon>
        <taxon>Thermoactinomycetaceae</taxon>
        <taxon>Laceyella</taxon>
    </lineage>
</organism>
<dbReference type="GO" id="GO:0015949">
    <property type="term" value="P:nucleobase-containing small molecule interconversion"/>
    <property type="evidence" value="ECO:0007669"/>
    <property type="project" value="TreeGrafter"/>
</dbReference>
<dbReference type="GO" id="GO:0036431">
    <property type="term" value="F:dCMP kinase activity"/>
    <property type="evidence" value="ECO:0007669"/>
    <property type="project" value="InterPro"/>
</dbReference>
<proteinExistence type="inferred from homology"/>
<keyword evidence="2 8" id="KW-0808">Transferase</keyword>
<comment type="catalytic activity">
    <reaction evidence="7 8">
        <text>CMP + ATP = CDP + ADP</text>
        <dbReference type="Rhea" id="RHEA:11600"/>
        <dbReference type="ChEBI" id="CHEBI:30616"/>
        <dbReference type="ChEBI" id="CHEBI:58069"/>
        <dbReference type="ChEBI" id="CHEBI:60377"/>
        <dbReference type="ChEBI" id="CHEBI:456216"/>
        <dbReference type="EC" id="2.7.4.25"/>
    </reaction>
</comment>
<name>A0AA45WPN5_9BACL</name>
<gene>
    <name evidence="8" type="primary">cmk</name>
    <name evidence="10" type="ORF">SAMN06265361_103422</name>
</gene>
<keyword evidence="3 8" id="KW-0547">Nucleotide-binding</keyword>
<feature type="binding site" evidence="8">
    <location>
        <begin position="10"/>
        <end position="18"/>
    </location>
    <ligand>
        <name>ATP</name>
        <dbReference type="ChEBI" id="CHEBI:30616"/>
    </ligand>
</feature>
<dbReference type="Gene3D" id="3.40.50.300">
    <property type="entry name" value="P-loop containing nucleotide triphosphate hydrolases"/>
    <property type="match status" value="1"/>
</dbReference>
<evidence type="ECO:0000313" key="11">
    <source>
        <dbReference type="Proteomes" id="UP001157946"/>
    </source>
</evidence>
<evidence type="ECO:0000256" key="2">
    <source>
        <dbReference type="ARBA" id="ARBA00022679"/>
    </source>
</evidence>
<dbReference type="RefSeq" id="WP_102992263.1">
    <property type="nucleotide sequence ID" value="NZ_FXTU01000003.1"/>
</dbReference>
<protein>
    <recommendedName>
        <fullName evidence="8">Cytidylate kinase</fullName>
        <shortName evidence="8">CK</shortName>
        <ecNumber evidence="8">2.7.4.25</ecNumber>
    </recommendedName>
    <alternativeName>
        <fullName evidence="8">Cytidine monophosphate kinase</fullName>
        <shortName evidence="8">CMP kinase</shortName>
    </alternativeName>
</protein>
<comment type="subcellular location">
    <subcellularLocation>
        <location evidence="8">Cytoplasm</location>
    </subcellularLocation>
</comment>
<comment type="catalytic activity">
    <reaction evidence="6 8">
        <text>dCMP + ATP = dCDP + ADP</text>
        <dbReference type="Rhea" id="RHEA:25094"/>
        <dbReference type="ChEBI" id="CHEBI:30616"/>
        <dbReference type="ChEBI" id="CHEBI:57566"/>
        <dbReference type="ChEBI" id="CHEBI:58593"/>
        <dbReference type="ChEBI" id="CHEBI:456216"/>
        <dbReference type="EC" id="2.7.4.25"/>
    </reaction>
</comment>
<dbReference type="Proteomes" id="UP001157946">
    <property type="component" value="Unassembled WGS sequence"/>
</dbReference>
<keyword evidence="11" id="KW-1185">Reference proteome</keyword>
<dbReference type="InterPro" id="IPR027417">
    <property type="entry name" value="P-loop_NTPase"/>
</dbReference>
<dbReference type="CDD" id="cd02020">
    <property type="entry name" value="CMPK"/>
    <property type="match status" value="1"/>
</dbReference>
<accession>A0AA45WPN5</accession>
<dbReference type="PANTHER" id="PTHR21299:SF2">
    <property type="entry name" value="CYTIDYLATE KINASE"/>
    <property type="match status" value="1"/>
</dbReference>
<dbReference type="GO" id="GO:0005829">
    <property type="term" value="C:cytosol"/>
    <property type="evidence" value="ECO:0007669"/>
    <property type="project" value="TreeGrafter"/>
</dbReference>
<evidence type="ECO:0000259" key="9">
    <source>
        <dbReference type="Pfam" id="PF02224"/>
    </source>
</evidence>
<evidence type="ECO:0000256" key="4">
    <source>
        <dbReference type="ARBA" id="ARBA00022777"/>
    </source>
</evidence>
<evidence type="ECO:0000256" key="1">
    <source>
        <dbReference type="ARBA" id="ARBA00009427"/>
    </source>
</evidence>
<dbReference type="NCBIfam" id="TIGR00017">
    <property type="entry name" value="cmk"/>
    <property type="match status" value="1"/>
</dbReference>
<dbReference type="AlphaFoldDB" id="A0AA45WPN5"/>